<reference evidence="2 3" key="1">
    <citation type="submission" date="2019-11" db="EMBL/GenBank/DDBJ databases">
        <authorList>
            <person name="Dong K."/>
        </authorList>
    </citation>
    <scope>NUCLEOTIDE SEQUENCE [LARGE SCALE GENOMIC DNA]</scope>
    <source>
        <strain evidence="2 3">NBRC 112902</strain>
    </source>
</reference>
<comment type="caution">
    <text evidence="2">The sequence shown here is derived from an EMBL/GenBank/DDBJ whole genome shotgun (WGS) entry which is preliminary data.</text>
</comment>
<dbReference type="AlphaFoldDB" id="A0A844HRA4"/>
<dbReference type="SUPFAM" id="SSF53756">
    <property type="entry name" value="UDP-Glycosyltransferase/glycogen phosphorylase"/>
    <property type="match status" value="1"/>
</dbReference>
<dbReference type="Gene3D" id="3.40.50.2000">
    <property type="entry name" value="Glycogen Phosphorylase B"/>
    <property type="match status" value="2"/>
</dbReference>
<keyword evidence="3" id="KW-1185">Reference proteome</keyword>
<proteinExistence type="inferred from homology"/>
<dbReference type="OrthoDB" id="9815690at2"/>
<dbReference type="InterPro" id="IPR001830">
    <property type="entry name" value="Glyco_trans_20"/>
</dbReference>
<dbReference type="GO" id="GO:0003825">
    <property type="term" value="F:alpha,alpha-trehalose-phosphate synthase (UDP-forming) activity"/>
    <property type="evidence" value="ECO:0007669"/>
    <property type="project" value="TreeGrafter"/>
</dbReference>
<evidence type="ECO:0000313" key="2">
    <source>
        <dbReference type="EMBL" id="MTH60191.1"/>
    </source>
</evidence>
<gene>
    <name evidence="2" type="ORF">GL300_13325</name>
</gene>
<dbReference type="EMBL" id="WMIG01000006">
    <property type="protein sequence ID" value="MTH60191.1"/>
    <property type="molecule type" value="Genomic_DNA"/>
</dbReference>
<organism evidence="2 3">
    <name type="scientific">Paracoccus litorisediminis</name>
    <dbReference type="NCBI Taxonomy" id="2006130"/>
    <lineage>
        <taxon>Bacteria</taxon>
        <taxon>Pseudomonadati</taxon>
        <taxon>Pseudomonadota</taxon>
        <taxon>Alphaproteobacteria</taxon>
        <taxon>Rhodobacterales</taxon>
        <taxon>Paracoccaceae</taxon>
        <taxon>Paracoccus</taxon>
    </lineage>
</organism>
<sequence>MSRLIVVSNRLPALGKGVAAGGLAVALDAALKDKGGLWLGWSGKTSDAPGPAQVHTEGAVTYAALDLTAEDVAGYYDGISNSVLWPLCHYRADLLEYNRADMDRYMAVNGKFADALVPMLRPDDLVWVHDYHLIPLAEALRERGVQNRIGYFHHIPWPAHDLFRALPRARCFLQAMLAYDVVGLQTRADARNLREALDARRHDLEETIAPRGTRIGAYPISIDTAAFVARARRARDLPRIRELHQRFGPRDMVIGVDRLDYSKGLPERLRAFEQLLENHAGLHNRVSFLQITPASRSGIEGYDRIQQEVAERAGRLNASYGTLDWVPVRYINRAFSHSLLAGLYRLSKVGLVTPLRDGMNLVAKEYVAAQDPEDPGVLVLSQFAGAAAEMQGALIVNPHDVEEVATALARALTMPVEERRDRHAAMMRRLTAFPVAVWAKSYLADLEAAQRRVSPATDPG</sequence>
<protein>
    <submittedName>
        <fullName evidence="2">Trehalose-6-phosphate synthase</fullName>
    </submittedName>
</protein>
<dbReference type="Proteomes" id="UP000449846">
    <property type="component" value="Unassembled WGS sequence"/>
</dbReference>
<accession>A0A844HRA4</accession>
<dbReference type="RefSeq" id="WP_155040122.1">
    <property type="nucleotide sequence ID" value="NZ_JBHGCD010000007.1"/>
</dbReference>
<dbReference type="GO" id="GO:0005992">
    <property type="term" value="P:trehalose biosynthetic process"/>
    <property type="evidence" value="ECO:0007669"/>
    <property type="project" value="InterPro"/>
</dbReference>
<evidence type="ECO:0000313" key="3">
    <source>
        <dbReference type="Proteomes" id="UP000449846"/>
    </source>
</evidence>
<dbReference type="Pfam" id="PF00982">
    <property type="entry name" value="Glyco_transf_20"/>
    <property type="match status" value="1"/>
</dbReference>
<dbReference type="PANTHER" id="PTHR10788">
    <property type="entry name" value="TREHALOSE-6-PHOSPHATE SYNTHASE"/>
    <property type="match status" value="1"/>
</dbReference>
<name>A0A844HRA4_9RHOB</name>
<dbReference type="PANTHER" id="PTHR10788:SF106">
    <property type="entry name" value="BCDNA.GH08860"/>
    <property type="match status" value="1"/>
</dbReference>
<comment type="similarity">
    <text evidence="1">Belongs to the glycosyltransferase 20 family.</text>
</comment>
<dbReference type="CDD" id="cd03788">
    <property type="entry name" value="GT20_TPS"/>
    <property type="match status" value="1"/>
</dbReference>
<evidence type="ECO:0000256" key="1">
    <source>
        <dbReference type="ARBA" id="ARBA00008799"/>
    </source>
</evidence>